<feature type="coiled-coil region" evidence="1">
    <location>
        <begin position="3"/>
        <end position="34"/>
    </location>
</feature>
<name>A0A8J6U508_9FLAO</name>
<dbReference type="RefSeq" id="WP_188223756.1">
    <property type="nucleotide sequence ID" value="NZ_JACVXD010000005.1"/>
</dbReference>
<comment type="caution">
    <text evidence="3">The sequence shown here is derived from an EMBL/GenBank/DDBJ whole genome shotgun (WGS) entry which is preliminary data.</text>
</comment>
<evidence type="ECO:0000256" key="1">
    <source>
        <dbReference type="SAM" id="Coils"/>
    </source>
</evidence>
<dbReference type="EMBL" id="JACVXD010000005">
    <property type="protein sequence ID" value="MBD0824457.1"/>
    <property type="molecule type" value="Genomic_DNA"/>
</dbReference>
<sequence length="547" mass="62154">MSIENLEIEIDQEELELIKEINETQNQMDNLDKKQLNSDLMNAVKDKAIETIAVVFGMSDVLEKRAHSNAFEADLEYKRFTEWKNTPEDQRSQEYKPKYIHTNEFNEVLETKKNIPVYNKEERKKLEGNEFVEAKLRHFNENAPKYVKDGYTGKEINRFETVRKEKADLEHTEPLSQIHHDPVLKKYLSLEERRKFANSEENTTITKAKINRSKGDIKTQDISEWADKNEERLGLNKDEINSKVKRSQEAKNKILFDKKIAYQAKDQIGIAGKNAVTSAGKAVVGKFLAITVAEVIDLYREPQELSFGEKAKLLVQRITAKAKDLFTTFKDSALGAFISTLVDALLNSIFKIAKNIFKFVKAGFNAVIKSIRILCDGKYSMKEKMNETLKVMGVAFAASIGFVIDELLDKALSAAFPFLIPFLPYMTPVISGLIVGIGSVLILQAFQKYQDNIAYTTLKVESAKLHQRQRDNAIVKSEISNHKVNKVVLTNIQIFQGVMPLIDANKKAIAEALSSIREIRSNIEASIENNILILNENDDLLNELEAL</sequence>
<evidence type="ECO:0008006" key="5">
    <source>
        <dbReference type="Google" id="ProtNLM"/>
    </source>
</evidence>
<evidence type="ECO:0000313" key="4">
    <source>
        <dbReference type="Proteomes" id="UP000621516"/>
    </source>
</evidence>
<dbReference type="Proteomes" id="UP000621516">
    <property type="component" value="Unassembled WGS sequence"/>
</dbReference>
<protein>
    <recommendedName>
        <fullName evidence="5">Cation diffusion facilitator family transporter</fullName>
    </recommendedName>
</protein>
<accession>A0A8J6U508</accession>
<evidence type="ECO:0000256" key="2">
    <source>
        <dbReference type="SAM" id="Phobius"/>
    </source>
</evidence>
<gene>
    <name evidence="3" type="ORF">ICJ85_10560</name>
</gene>
<keyword evidence="4" id="KW-1185">Reference proteome</keyword>
<keyword evidence="2" id="KW-1133">Transmembrane helix</keyword>
<keyword evidence="2" id="KW-0812">Transmembrane</keyword>
<organism evidence="3 4">
    <name type="scientific">Aestuariibaculum marinum</name>
    <dbReference type="NCBI Taxonomy" id="2683592"/>
    <lineage>
        <taxon>Bacteria</taxon>
        <taxon>Pseudomonadati</taxon>
        <taxon>Bacteroidota</taxon>
        <taxon>Flavobacteriia</taxon>
        <taxon>Flavobacteriales</taxon>
        <taxon>Flavobacteriaceae</taxon>
    </lineage>
</organism>
<feature type="transmembrane region" description="Helical" evidence="2">
    <location>
        <begin position="416"/>
        <end position="443"/>
    </location>
</feature>
<keyword evidence="1" id="KW-0175">Coiled coil</keyword>
<evidence type="ECO:0000313" key="3">
    <source>
        <dbReference type="EMBL" id="MBD0824457.1"/>
    </source>
</evidence>
<proteinExistence type="predicted"/>
<reference evidence="3 4" key="1">
    <citation type="journal article" date="2018" name="J. Microbiol.">
        <title>Aestuariibaculum marinum sp. nov., a marine bacterium isolated from seawater in South Korea.</title>
        <authorList>
            <person name="Choi J."/>
            <person name="Lee D."/>
            <person name="Jang J.H."/>
            <person name="Cha S."/>
            <person name="Seo T."/>
        </authorList>
    </citation>
    <scope>NUCLEOTIDE SEQUENCE [LARGE SCALE GENOMIC DNA]</scope>
    <source>
        <strain evidence="3 4">IP7</strain>
    </source>
</reference>
<keyword evidence="2" id="KW-0472">Membrane</keyword>
<dbReference type="AlphaFoldDB" id="A0A8J6U508"/>